<organism evidence="1 2">
    <name type="scientific">Melia azedarach</name>
    <name type="common">Chinaberry tree</name>
    <dbReference type="NCBI Taxonomy" id="155640"/>
    <lineage>
        <taxon>Eukaryota</taxon>
        <taxon>Viridiplantae</taxon>
        <taxon>Streptophyta</taxon>
        <taxon>Embryophyta</taxon>
        <taxon>Tracheophyta</taxon>
        <taxon>Spermatophyta</taxon>
        <taxon>Magnoliopsida</taxon>
        <taxon>eudicotyledons</taxon>
        <taxon>Gunneridae</taxon>
        <taxon>Pentapetalae</taxon>
        <taxon>rosids</taxon>
        <taxon>malvids</taxon>
        <taxon>Sapindales</taxon>
        <taxon>Meliaceae</taxon>
        <taxon>Melia</taxon>
    </lineage>
</organism>
<keyword evidence="2" id="KW-1185">Reference proteome</keyword>
<gene>
    <name evidence="1" type="ORF">OWV82_000385</name>
</gene>
<protein>
    <submittedName>
        <fullName evidence="1">Ethylene-responsive transcription factor</fullName>
    </submittedName>
</protein>
<dbReference type="Proteomes" id="UP001164539">
    <property type="component" value="Chromosome 1"/>
</dbReference>
<name>A0ACC1YUW7_MELAZ</name>
<accession>A0ACC1YUW7</accession>
<reference evidence="1 2" key="1">
    <citation type="journal article" date="2023" name="Science">
        <title>Complex scaffold remodeling in plant triterpene biosynthesis.</title>
        <authorList>
            <person name="De La Pena R."/>
            <person name="Hodgson H."/>
            <person name="Liu J.C."/>
            <person name="Stephenson M.J."/>
            <person name="Martin A.C."/>
            <person name="Owen C."/>
            <person name="Harkess A."/>
            <person name="Leebens-Mack J."/>
            <person name="Jimenez L.E."/>
            <person name="Osbourn A."/>
            <person name="Sattely E.S."/>
        </authorList>
    </citation>
    <scope>NUCLEOTIDE SEQUENCE [LARGE SCALE GENOMIC DNA]</scope>
    <source>
        <strain evidence="2">cv. JPN11</strain>
        <tissue evidence="1">Leaf</tissue>
    </source>
</reference>
<dbReference type="EMBL" id="CM051394">
    <property type="protein sequence ID" value="KAJ4727261.1"/>
    <property type="molecule type" value="Genomic_DNA"/>
</dbReference>
<evidence type="ECO:0000313" key="2">
    <source>
        <dbReference type="Proteomes" id="UP001164539"/>
    </source>
</evidence>
<comment type="caution">
    <text evidence="1">The sequence shown here is derived from an EMBL/GenBank/DDBJ whole genome shotgun (WGS) entry which is preliminary data.</text>
</comment>
<sequence length="230" mass="25356">MYATESIIPESELALLESIRQFLLDDDLDIPITSPSETISAPLYSPQYSTSSSAGSIFVTENLSNSNSVNYVETDGYKDLADAINEGWISFDQLDHETEHKMETHTPTTNQLAARETDARVHYRGIRRRPSGKFAAEIRDRKKNGARVWLGTYDTPEGAAMAYDRAAYKMRGSKAKLNFPLLIGSNNVVEPVRPTKKRRSSEASSPSSSFSASFALLGGSPEAKRTKIGI</sequence>
<proteinExistence type="predicted"/>
<evidence type="ECO:0000313" key="1">
    <source>
        <dbReference type="EMBL" id="KAJ4727261.1"/>
    </source>
</evidence>